<organism evidence="2">
    <name type="scientific">Theileria annulata</name>
    <dbReference type="NCBI Taxonomy" id="5874"/>
    <lineage>
        <taxon>Eukaryota</taxon>
        <taxon>Sar</taxon>
        <taxon>Alveolata</taxon>
        <taxon>Apicomplexa</taxon>
        <taxon>Aconoidasida</taxon>
        <taxon>Piroplasmida</taxon>
        <taxon>Theileriidae</taxon>
        <taxon>Theileria</taxon>
    </lineage>
</organism>
<evidence type="ECO:0000256" key="1">
    <source>
        <dbReference type="SAM" id="Phobius"/>
    </source>
</evidence>
<accession>A0A3B0MX71</accession>
<proteinExistence type="predicted"/>
<reference evidence="2" key="1">
    <citation type="submission" date="2018-07" db="EMBL/GenBank/DDBJ databases">
        <authorList>
            <person name="Quirk P.G."/>
            <person name="Krulwich T.A."/>
        </authorList>
    </citation>
    <scope>NUCLEOTIDE SEQUENCE</scope>
    <source>
        <strain evidence="2">Anand</strain>
    </source>
</reference>
<keyword evidence="1" id="KW-1133">Transmembrane helix</keyword>
<gene>
    <name evidence="2" type="ORF">TAT_000370400</name>
    <name evidence="3" type="ORF">TAV_000370400</name>
</gene>
<protein>
    <submittedName>
        <fullName evidence="2">Uncharacterized protein</fullName>
    </submittedName>
</protein>
<keyword evidence="1" id="KW-0472">Membrane</keyword>
<dbReference type="InterPro" id="IPR011990">
    <property type="entry name" value="TPR-like_helical_dom_sf"/>
</dbReference>
<evidence type="ECO:0000313" key="3">
    <source>
        <dbReference type="EMBL" id="SVP95540.1"/>
    </source>
</evidence>
<evidence type="ECO:0000313" key="2">
    <source>
        <dbReference type="EMBL" id="SVP94903.1"/>
    </source>
</evidence>
<name>A0A3B0MX71_THEAN</name>
<feature type="transmembrane region" description="Helical" evidence="1">
    <location>
        <begin position="378"/>
        <end position="400"/>
    </location>
</feature>
<keyword evidence="1" id="KW-0812">Transmembrane</keyword>
<dbReference type="EMBL" id="UIVS01000004">
    <property type="protein sequence ID" value="SVP95540.1"/>
    <property type="molecule type" value="Genomic_DNA"/>
</dbReference>
<dbReference type="SUPFAM" id="SSF48452">
    <property type="entry name" value="TPR-like"/>
    <property type="match status" value="1"/>
</dbReference>
<dbReference type="EMBL" id="UIVT01000004">
    <property type="protein sequence ID" value="SVP94903.1"/>
    <property type="molecule type" value="Genomic_DNA"/>
</dbReference>
<dbReference type="VEuPathDB" id="PiroplasmaDB:TA10000"/>
<sequence>MSNLTKLSTQVSSLGSTSAILESLNKFIDSYNDTYNNLYLTSNLQDLKKFISDSISSFEDITLSQLSVKSENLLINNFVSLSKINYSINLGYLYNLNIPENNSQHPNILLKFLLSNNVVIHNNNEKFYTPELDLLVTKYRIYNVLYLCFVDIFIRLSEFETAFEKILQLGFVQYYLRAEISNTVFNWDQEITEKLGKNYEQIVRELDRRGIYLSVKKQYKNDHSIIEHVINYFGDRIDLEIWSRIFKLYINIDSIYNTLNKIESFPNSVKKIILSNVKFYFTEVPRRNISIKPSKEGSLPEFIFEDEYEAVELSLVSETPNNCMKKFVEEKSLWEMVGRISKSFVMTHVFGVNFPLQCFFAEGMMMFGHLCRDLYHDIYFMVYSVLFEILQIFVGINLYYRYQRKRELSVKLCCGFPRIFKLKLNHSLMPPIFQLVYNQHLSQAKRRSISPEFIIPNFLVKSSMVNKFRNPILGIFEVSPLLKTDMEHNFLFHAHNAMDSKPILYENFKILPNKDTNRSEEPVEFYLDFNEFDNLRGEYKSRTMLNTMELLTINGVKISKFEKKNPEFNYIHFLRSLYGKKNKVRIKNFDKKEYSFSDYHLAFIYSDEGSWIIKGYPDNILSVIMTISFFVDDVYMLIHYSQSLEYLKYKDTLKTKNRAFVQTLLPFFPKRSSKDAKKIILFQKHIKKKFRSQLISSRNFIPFIPNVKKSYSKFTKIMLKPEARPKCEVYIKNNQGHESKISFKVTSRKRRNNISLQPFRRRKVNPMLSSNKGSYGKSYVDPDFRYSTTNLRSLYRYNSNLTSFLHSYTIGENIDNNMFFGTPSKCIHLSFGISFKDCNFCNKLNNFKHISHLLYLIDLLSHHLFTLNSTYSTTTGSFGNYKSKTKIKTVYEPSDLMGNTIKSVGSLDLSSRFSEIMSQIDKNFQHKLFTYSMNEYPFKLLKECLENTIFLSLSTAFHESYYNHLVSRLALYHLMKGRFNIALSLMIQTLSESNIYKINYGGSESHLRENYLCDFDKLFKIQLINKIYIELLNDFYTFRKFNNITRERTFVYDHSESDSKENRNHEHRLCLMTGYSYLMEAQSKFMTTMSIMDKSYREFGSSVDVKQRFLFANREDDFSNKTVETDEYKYTMKLGTEALLKAVRLNPTDYKSWYYLAQCSMCSNDFHFAYKCCERSVECFDSSLASLLTMVVCNSTRIRTCSPFVTDDKTWEEYLQKNSFENAVAFRSIPSPMEPIFEVKLNTKKELEEHLKKYVGGDPESSIIVLNSLQGFENIYVSSAILQMMARLGTKFNSLFPWEYRYLNRGQKDIKVNEDDRELTTNLLSGFRNYVKKMVSGSVEVKFMLCSVQFISLVLELFFSKKFNMRCRHHSRKIQGQYTCGLGLNFIEEELYGWITCIEVLSQIGEAETSRLLLPILDVYMDYHLLDRPSKKKSDKNPCKISHRNRNRRKLVQRYFGQDPFGCIDVQLEIKYINVYTKAHNISSKEVLKELMEEVMKLNTKYSYRKLLMLQNRIHAGLGEYSNSVEIGNQIHRTTMKIWKNTDFDLEHKSLLAFAYSLDMTGEHEKSEKITTFADQIHLTTPVLKLDLSLSVPL</sequence>